<comment type="caution">
    <text evidence="2">The sequence shown here is derived from an EMBL/GenBank/DDBJ whole genome shotgun (WGS) entry which is preliminary data.</text>
</comment>
<sequence length="37" mass="4138">MSIGLTTQLRIHMQRPAMKAPTRYTPNTRPTLPSTGI</sequence>
<organism evidence="2">
    <name type="scientific">gut metagenome</name>
    <dbReference type="NCBI Taxonomy" id="749906"/>
    <lineage>
        <taxon>unclassified sequences</taxon>
        <taxon>metagenomes</taxon>
        <taxon>organismal metagenomes</taxon>
    </lineage>
</organism>
<feature type="region of interest" description="Disordered" evidence="1">
    <location>
        <begin position="1"/>
        <end position="37"/>
    </location>
</feature>
<feature type="compositionally biased region" description="Polar residues" evidence="1">
    <location>
        <begin position="24"/>
        <end position="37"/>
    </location>
</feature>
<dbReference type="EMBL" id="AMCI01002509">
    <property type="protein sequence ID" value="EJX02532.1"/>
    <property type="molecule type" value="Genomic_DNA"/>
</dbReference>
<name>J9G5R6_9ZZZZ</name>
<gene>
    <name evidence="2" type="ORF">EVA_09361</name>
</gene>
<evidence type="ECO:0000313" key="2">
    <source>
        <dbReference type="EMBL" id="EJX02532.1"/>
    </source>
</evidence>
<dbReference type="AlphaFoldDB" id="J9G5R6"/>
<evidence type="ECO:0000256" key="1">
    <source>
        <dbReference type="SAM" id="MobiDB-lite"/>
    </source>
</evidence>
<protein>
    <submittedName>
        <fullName evidence="2">Uncharacterized protein</fullName>
    </submittedName>
</protein>
<reference evidence="2" key="1">
    <citation type="journal article" date="2012" name="PLoS ONE">
        <title>Gene sets for utilization of primary and secondary nutrition supplies in the distal gut of endangered iberian lynx.</title>
        <authorList>
            <person name="Alcaide M."/>
            <person name="Messina E."/>
            <person name="Richter M."/>
            <person name="Bargiela R."/>
            <person name="Peplies J."/>
            <person name="Huws S.A."/>
            <person name="Newbold C.J."/>
            <person name="Golyshin P.N."/>
            <person name="Simon M.A."/>
            <person name="Lopez G."/>
            <person name="Yakimov M.M."/>
            <person name="Ferrer M."/>
        </authorList>
    </citation>
    <scope>NUCLEOTIDE SEQUENCE</scope>
</reference>
<proteinExistence type="predicted"/>
<accession>J9G5R6</accession>